<dbReference type="EMBL" id="JAPVEA010000002">
    <property type="protein sequence ID" value="KAJ5460024.1"/>
    <property type="molecule type" value="Genomic_DNA"/>
</dbReference>
<organism evidence="7 8">
    <name type="scientific">Penicillium daleae</name>
    <dbReference type="NCBI Taxonomy" id="63821"/>
    <lineage>
        <taxon>Eukaryota</taxon>
        <taxon>Fungi</taxon>
        <taxon>Dikarya</taxon>
        <taxon>Ascomycota</taxon>
        <taxon>Pezizomycotina</taxon>
        <taxon>Eurotiomycetes</taxon>
        <taxon>Eurotiomycetidae</taxon>
        <taxon>Eurotiales</taxon>
        <taxon>Aspergillaceae</taxon>
        <taxon>Penicillium</taxon>
    </lineage>
</organism>
<dbReference type="CDD" id="cd00067">
    <property type="entry name" value="GAL4"/>
    <property type="match status" value="1"/>
</dbReference>
<dbReference type="SUPFAM" id="SSF57701">
    <property type="entry name" value="Zn2/Cys6 DNA-binding domain"/>
    <property type="match status" value="1"/>
</dbReference>
<gene>
    <name evidence="7" type="ORF">N7458_001576</name>
</gene>
<keyword evidence="4" id="KW-0238">DNA-binding</keyword>
<keyword evidence="2" id="KW-0862">Zinc</keyword>
<keyword evidence="1" id="KW-0479">Metal-binding</keyword>
<dbReference type="GO" id="GO:0003677">
    <property type="term" value="F:DNA binding"/>
    <property type="evidence" value="ECO:0007669"/>
    <property type="project" value="UniProtKB-KW"/>
</dbReference>
<protein>
    <recommendedName>
        <fullName evidence="9">Zn(2)-C6 fungal-type domain-containing protein</fullName>
    </recommendedName>
</protein>
<accession>A0AAD6CBY2</accession>
<dbReference type="InterPro" id="IPR021858">
    <property type="entry name" value="Fun_TF"/>
</dbReference>
<evidence type="ECO:0000256" key="6">
    <source>
        <dbReference type="ARBA" id="ARBA00023242"/>
    </source>
</evidence>
<keyword evidence="3" id="KW-0805">Transcription regulation</keyword>
<dbReference type="RefSeq" id="XP_056769066.1">
    <property type="nucleotide sequence ID" value="XM_056904959.1"/>
</dbReference>
<dbReference type="GeneID" id="81595202"/>
<evidence type="ECO:0000256" key="4">
    <source>
        <dbReference type="ARBA" id="ARBA00023125"/>
    </source>
</evidence>
<dbReference type="InterPro" id="IPR036864">
    <property type="entry name" value="Zn2-C6_fun-type_DNA-bd_sf"/>
</dbReference>
<evidence type="ECO:0000256" key="5">
    <source>
        <dbReference type="ARBA" id="ARBA00023163"/>
    </source>
</evidence>
<reference evidence="7" key="2">
    <citation type="journal article" date="2023" name="IMA Fungus">
        <title>Comparative genomic study of the Penicillium genus elucidates a diverse pangenome and 15 lateral gene transfer events.</title>
        <authorList>
            <person name="Petersen C."/>
            <person name="Sorensen T."/>
            <person name="Nielsen M.R."/>
            <person name="Sondergaard T.E."/>
            <person name="Sorensen J.L."/>
            <person name="Fitzpatrick D.A."/>
            <person name="Frisvad J.C."/>
            <person name="Nielsen K.L."/>
        </authorList>
    </citation>
    <scope>NUCLEOTIDE SEQUENCE</scope>
    <source>
        <strain evidence="7">IBT 16125</strain>
    </source>
</reference>
<sequence>MNGTSIRHKRCDETKPICDTCRRTGRICDGYLDPSSGQRLGGHADRNSPFLTLAPRSLFANEIEAQGFKFFNNATETQLAAALQKHCWTPPFLQLSHQDPAIRHAVIANGIMSRRYQASELSASMDPETNILYQVALQQYGKAVACFRSRLEAVPEGNLGSLETIPACFLLLIMFEFMQGNAAGLIMHLRNTASLKTIFGMSRQAQSFTQLLAFIEMVAAMWLDLDWSHSNASSRLQRLKTCQGSSASHYDLDTLYHDLVNIKNDVMVWRHGVTSARTDTRAHAVSLNSLPAVTRQTIKSQLDTWYQRFITIPTNREDKITARCALLRVNYLGISLAVDAVHQRQLSAQLSRHDSDLSGEVPLDKDFCEIIELTEAVLKAGHSFSRYDGNAGEESLEAAGLLPLFSFRHSFIQPLFYVAQHAPSLTLRQRAIHLLLEKPWREGAWESYVMGSIAKHSLGELQNLEI</sequence>
<dbReference type="InterPro" id="IPR001138">
    <property type="entry name" value="Zn2Cys6_DnaBD"/>
</dbReference>
<evidence type="ECO:0000313" key="8">
    <source>
        <dbReference type="Proteomes" id="UP001213681"/>
    </source>
</evidence>
<dbReference type="Pfam" id="PF11951">
    <property type="entry name" value="Fungal_trans_2"/>
    <property type="match status" value="1"/>
</dbReference>
<reference evidence="7" key="1">
    <citation type="submission" date="2022-12" db="EMBL/GenBank/DDBJ databases">
        <authorList>
            <person name="Petersen C."/>
        </authorList>
    </citation>
    <scope>NUCLEOTIDE SEQUENCE</scope>
    <source>
        <strain evidence="7">IBT 16125</strain>
    </source>
</reference>
<evidence type="ECO:0000256" key="2">
    <source>
        <dbReference type="ARBA" id="ARBA00022833"/>
    </source>
</evidence>
<evidence type="ECO:0000256" key="3">
    <source>
        <dbReference type="ARBA" id="ARBA00023015"/>
    </source>
</evidence>
<dbReference type="AlphaFoldDB" id="A0AAD6CBY2"/>
<proteinExistence type="predicted"/>
<dbReference type="InterPro" id="IPR052360">
    <property type="entry name" value="Transcr_Regulatory_Proteins"/>
</dbReference>
<dbReference type="GO" id="GO:0000981">
    <property type="term" value="F:DNA-binding transcription factor activity, RNA polymerase II-specific"/>
    <property type="evidence" value="ECO:0007669"/>
    <property type="project" value="InterPro"/>
</dbReference>
<evidence type="ECO:0000313" key="7">
    <source>
        <dbReference type="EMBL" id="KAJ5460024.1"/>
    </source>
</evidence>
<dbReference type="GO" id="GO:0008270">
    <property type="term" value="F:zinc ion binding"/>
    <property type="evidence" value="ECO:0007669"/>
    <property type="project" value="InterPro"/>
</dbReference>
<evidence type="ECO:0000256" key="1">
    <source>
        <dbReference type="ARBA" id="ARBA00022723"/>
    </source>
</evidence>
<comment type="caution">
    <text evidence="7">The sequence shown here is derived from an EMBL/GenBank/DDBJ whole genome shotgun (WGS) entry which is preliminary data.</text>
</comment>
<name>A0AAD6CBY2_9EURO</name>
<dbReference type="PANTHER" id="PTHR36206:SF13">
    <property type="entry name" value="TRANSCRIPTIONAL REGULATORY PROTEIN MOC3"/>
    <property type="match status" value="1"/>
</dbReference>
<keyword evidence="5" id="KW-0804">Transcription</keyword>
<evidence type="ECO:0008006" key="9">
    <source>
        <dbReference type="Google" id="ProtNLM"/>
    </source>
</evidence>
<dbReference type="PANTHER" id="PTHR36206">
    <property type="entry name" value="ASPERCRYPTIN BIOSYNTHESIS CLUSTER-SPECIFIC TRANSCRIPTION REGULATOR ATNN-RELATED"/>
    <property type="match status" value="1"/>
</dbReference>
<keyword evidence="6" id="KW-0539">Nucleus</keyword>
<keyword evidence="8" id="KW-1185">Reference proteome</keyword>
<dbReference type="Proteomes" id="UP001213681">
    <property type="component" value="Unassembled WGS sequence"/>
</dbReference>